<evidence type="ECO:0000256" key="5">
    <source>
        <dbReference type="ARBA" id="ARBA00022927"/>
    </source>
</evidence>
<comment type="subunit">
    <text evidence="9">The Tat system comprises two distinct complexes: a TatABC complex, containing multiple copies of TatA, TatB and TatC subunits, and a separate TatA complex, containing only TatA subunits. Substrates initially bind to the TatABC complex, which probably triggers association of the separate TatA complex to form the active translocon.</text>
</comment>
<reference evidence="12" key="1">
    <citation type="journal article" date="2019" name="Int. J. Syst. Evol. Microbiol.">
        <title>The Global Catalogue of Microorganisms (GCM) 10K type strain sequencing project: providing services to taxonomists for standard genome sequencing and annotation.</title>
        <authorList>
            <consortium name="The Broad Institute Genomics Platform"/>
            <consortium name="The Broad Institute Genome Sequencing Center for Infectious Disease"/>
            <person name="Wu L."/>
            <person name="Ma J."/>
        </authorList>
    </citation>
    <scope>NUCLEOTIDE SEQUENCE [LARGE SCALE GENOMIC DNA]</scope>
    <source>
        <strain evidence="12">JCM 17727</strain>
    </source>
</reference>
<keyword evidence="8 9" id="KW-0472">Membrane</keyword>
<evidence type="ECO:0000256" key="4">
    <source>
        <dbReference type="ARBA" id="ARBA00022692"/>
    </source>
</evidence>
<dbReference type="PANTHER" id="PTHR42982:SF1">
    <property type="entry name" value="SEC-INDEPENDENT PROTEIN TRANSLOCASE PROTEIN TATA"/>
    <property type="match status" value="1"/>
</dbReference>
<dbReference type="PANTHER" id="PTHR42982">
    <property type="entry name" value="SEC-INDEPENDENT PROTEIN TRANSLOCASE PROTEIN TATA"/>
    <property type="match status" value="1"/>
</dbReference>
<evidence type="ECO:0000256" key="10">
    <source>
        <dbReference type="SAM" id="MobiDB-lite"/>
    </source>
</evidence>
<keyword evidence="6 9" id="KW-1133">Transmembrane helix</keyword>
<keyword evidence="3 9" id="KW-1003">Cell membrane</keyword>
<evidence type="ECO:0000256" key="1">
    <source>
        <dbReference type="ARBA" id="ARBA00004162"/>
    </source>
</evidence>
<keyword evidence="5 9" id="KW-0653">Protein transport</keyword>
<comment type="subcellular location">
    <subcellularLocation>
        <location evidence="1 9">Cell membrane</location>
        <topology evidence="1 9">Single-pass membrane protein</topology>
    </subcellularLocation>
</comment>
<evidence type="ECO:0000256" key="7">
    <source>
        <dbReference type="ARBA" id="ARBA00023010"/>
    </source>
</evidence>
<dbReference type="Gene3D" id="1.20.5.3310">
    <property type="match status" value="1"/>
</dbReference>
<sequence>MFGKFGMWELIIILVIILLLFGTKKLRNAGGDVGAAFKNFKKAFKDEDDKKEDTGQLKDDRNDKAEDAQFSESKDTESNKKS</sequence>
<keyword evidence="7 9" id="KW-0811">Translocation</keyword>
<comment type="similarity">
    <text evidence="9">Belongs to the TatA/E family.</text>
</comment>
<evidence type="ECO:0000313" key="12">
    <source>
        <dbReference type="Proteomes" id="UP001501294"/>
    </source>
</evidence>
<feature type="region of interest" description="Disordered" evidence="10">
    <location>
        <begin position="47"/>
        <end position="82"/>
    </location>
</feature>
<dbReference type="Pfam" id="PF02416">
    <property type="entry name" value="TatA_B_E"/>
    <property type="match status" value="1"/>
</dbReference>
<evidence type="ECO:0000256" key="3">
    <source>
        <dbReference type="ARBA" id="ARBA00022475"/>
    </source>
</evidence>
<dbReference type="NCBIfam" id="TIGR01411">
    <property type="entry name" value="tatAE"/>
    <property type="match status" value="1"/>
</dbReference>
<evidence type="ECO:0000256" key="6">
    <source>
        <dbReference type="ARBA" id="ARBA00022989"/>
    </source>
</evidence>
<evidence type="ECO:0000256" key="9">
    <source>
        <dbReference type="HAMAP-Rule" id="MF_00236"/>
    </source>
</evidence>
<evidence type="ECO:0000256" key="2">
    <source>
        <dbReference type="ARBA" id="ARBA00022448"/>
    </source>
</evidence>
<comment type="caution">
    <text evidence="11">The sequence shown here is derived from an EMBL/GenBank/DDBJ whole genome shotgun (WGS) entry which is preliminary data.</text>
</comment>
<comment type="function">
    <text evidence="9">Part of the twin-arginine translocation (Tat) system that transports large folded proteins containing a characteristic twin-arginine motif in their signal peptide across membranes. TatA could form the protein-conducting channel of the Tat system.</text>
</comment>
<name>A0ABP8HUM6_9GAMM</name>
<keyword evidence="2 9" id="KW-0813">Transport</keyword>
<protein>
    <recommendedName>
        <fullName evidence="9">Sec-independent protein translocase protein TatA</fullName>
    </recommendedName>
</protein>
<dbReference type="InterPro" id="IPR006312">
    <property type="entry name" value="TatA/E"/>
</dbReference>
<dbReference type="HAMAP" id="MF_00236">
    <property type="entry name" value="TatA_E"/>
    <property type="match status" value="1"/>
</dbReference>
<dbReference type="EMBL" id="BAABFU010000001">
    <property type="protein sequence ID" value="GAA4344689.1"/>
    <property type="molecule type" value="Genomic_DNA"/>
</dbReference>
<gene>
    <name evidence="9 11" type="primary">tatA</name>
    <name evidence="11" type="ORF">GCM10023150_04430</name>
</gene>
<accession>A0ABP8HUM6</accession>
<organism evidence="11 12">
    <name type="scientific">Kangiella taiwanensis</name>
    <dbReference type="NCBI Taxonomy" id="1079179"/>
    <lineage>
        <taxon>Bacteria</taxon>
        <taxon>Pseudomonadati</taxon>
        <taxon>Pseudomonadota</taxon>
        <taxon>Gammaproteobacteria</taxon>
        <taxon>Kangiellales</taxon>
        <taxon>Kangiellaceae</taxon>
        <taxon>Kangiella</taxon>
    </lineage>
</organism>
<dbReference type="RefSeq" id="WP_223577226.1">
    <property type="nucleotide sequence ID" value="NZ_BAABFU010000001.1"/>
</dbReference>
<dbReference type="Proteomes" id="UP001501294">
    <property type="component" value="Unassembled WGS sequence"/>
</dbReference>
<keyword evidence="12" id="KW-1185">Reference proteome</keyword>
<dbReference type="InterPro" id="IPR003369">
    <property type="entry name" value="TatA/B/E"/>
</dbReference>
<evidence type="ECO:0000256" key="8">
    <source>
        <dbReference type="ARBA" id="ARBA00023136"/>
    </source>
</evidence>
<keyword evidence="4 9" id="KW-0812">Transmembrane</keyword>
<proteinExistence type="inferred from homology"/>
<evidence type="ECO:0000313" key="11">
    <source>
        <dbReference type="EMBL" id="GAA4344689.1"/>
    </source>
</evidence>